<dbReference type="PANTHER" id="PTHR43806">
    <property type="entry name" value="PEPTIDASE S8"/>
    <property type="match status" value="1"/>
</dbReference>
<gene>
    <name evidence="7" type="ORF">LF65_00337</name>
</gene>
<dbReference type="EMBL" id="CP010086">
    <property type="protein sequence ID" value="AJG97006.1"/>
    <property type="molecule type" value="Genomic_DNA"/>
</dbReference>
<organism evidence="7 8">
    <name type="scientific">Clostridium beijerinckii</name>
    <name type="common">Clostridium MP</name>
    <dbReference type="NCBI Taxonomy" id="1520"/>
    <lineage>
        <taxon>Bacteria</taxon>
        <taxon>Bacillati</taxon>
        <taxon>Bacillota</taxon>
        <taxon>Clostridia</taxon>
        <taxon>Eubacteriales</taxon>
        <taxon>Clostridiaceae</taxon>
        <taxon>Clostridium</taxon>
    </lineage>
</organism>
<dbReference type="PROSITE" id="PS51892">
    <property type="entry name" value="SUBTILASE"/>
    <property type="match status" value="1"/>
</dbReference>
<evidence type="ECO:0000256" key="1">
    <source>
        <dbReference type="ARBA" id="ARBA00011073"/>
    </source>
</evidence>
<feature type="active site" description="Charge relay system" evidence="5">
    <location>
        <position position="190"/>
    </location>
</feature>
<dbReference type="STRING" id="1520.LF65_00337"/>
<keyword evidence="4 5" id="KW-0720">Serine protease</keyword>
<evidence type="ECO:0000256" key="2">
    <source>
        <dbReference type="ARBA" id="ARBA00022670"/>
    </source>
</evidence>
<proteinExistence type="inferred from homology"/>
<dbReference type="InterPro" id="IPR036852">
    <property type="entry name" value="Peptidase_S8/S53_dom_sf"/>
</dbReference>
<sequence>MYNTVILIDSGIDINMYKNKISGGTCFTYKNGKVVKNLNYLDGNGHGTACACVISSISKDTNFYIIKILNDNAKTSIELLVAALEHCSTLKYNIINLSLATLDKGNIHELKKVCQKLRKQGKIIVSSVFNRHKTSYPASFDSVLGVRGGIFGKDDSFWFNPEYEIECVANIIPQFTKRELNDYMLFGGNSKACAYMTGYIMNLIKHNSICEIGEIKNILQRRSIKDKWKESDVKTSVIWPSFKGDVNEVYMKFQLERIKTNIYKVNPNPTVLDLKWNDNLYEKRIVAPNNCKSIIENLEEEYNIKINDKYINFFSFFTVKSLFELVKG</sequence>
<feature type="domain" description="Peptidase S8/S53" evidence="6">
    <location>
        <begin position="5"/>
        <end position="147"/>
    </location>
</feature>
<dbReference type="GO" id="GO:0005615">
    <property type="term" value="C:extracellular space"/>
    <property type="evidence" value="ECO:0007669"/>
    <property type="project" value="TreeGrafter"/>
</dbReference>
<keyword evidence="2 5" id="KW-0645">Protease</keyword>
<keyword evidence="3 5" id="KW-0378">Hydrolase</keyword>
<dbReference type="Proteomes" id="UP000031866">
    <property type="component" value="Chromosome"/>
</dbReference>
<feature type="active site" description="Charge relay system" evidence="5">
    <location>
        <position position="9"/>
    </location>
</feature>
<dbReference type="GO" id="GO:0004252">
    <property type="term" value="F:serine-type endopeptidase activity"/>
    <property type="evidence" value="ECO:0007669"/>
    <property type="project" value="UniProtKB-UniRule"/>
</dbReference>
<dbReference type="KEGG" id="cbei:LF65_00337"/>
<accession>A0A0B5QFG6</accession>
<dbReference type="InterPro" id="IPR050131">
    <property type="entry name" value="Peptidase_S8_subtilisin-like"/>
</dbReference>
<dbReference type="Pfam" id="PF00082">
    <property type="entry name" value="Peptidase_S8"/>
    <property type="match status" value="1"/>
</dbReference>
<dbReference type="OrthoDB" id="184152at2"/>
<evidence type="ECO:0000256" key="5">
    <source>
        <dbReference type="PROSITE-ProRule" id="PRU01240"/>
    </source>
</evidence>
<reference evidence="8" key="1">
    <citation type="submission" date="2014-12" db="EMBL/GenBank/DDBJ databases">
        <title>Genome sequence of Clostridium beijerinckii strain 59B.</title>
        <authorList>
            <person name="Little G.T."/>
            <person name="Minton N.P."/>
        </authorList>
    </citation>
    <scope>NUCLEOTIDE SEQUENCE [LARGE SCALE GENOMIC DNA]</scope>
    <source>
        <strain evidence="8">59B</strain>
    </source>
</reference>
<comment type="similarity">
    <text evidence="1 5">Belongs to the peptidase S8 family.</text>
</comment>
<evidence type="ECO:0000256" key="3">
    <source>
        <dbReference type="ARBA" id="ARBA00022801"/>
    </source>
</evidence>
<evidence type="ECO:0000259" key="6">
    <source>
        <dbReference type="Pfam" id="PF00082"/>
    </source>
</evidence>
<dbReference type="GO" id="GO:0006508">
    <property type="term" value="P:proteolysis"/>
    <property type="evidence" value="ECO:0007669"/>
    <property type="project" value="UniProtKB-KW"/>
</dbReference>
<dbReference type="Gene3D" id="3.40.50.200">
    <property type="entry name" value="Peptidase S8/S53 domain"/>
    <property type="match status" value="1"/>
</dbReference>
<feature type="active site" description="Charge relay system" evidence="5">
    <location>
        <position position="46"/>
    </location>
</feature>
<protein>
    <recommendedName>
        <fullName evidence="6">Peptidase S8/S53 domain-containing protein</fullName>
    </recommendedName>
</protein>
<evidence type="ECO:0000313" key="7">
    <source>
        <dbReference type="EMBL" id="AJG97006.1"/>
    </source>
</evidence>
<name>A0A0B5QFG6_CLOBE</name>
<dbReference type="AlphaFoldDB" id="A0A0B5QFG6"/>
<evidence type="ECO:0000313" key="8">
    <source>
        <dbReference type="Proteomes" id="UP000031866"/>
    </source>
</evidence>
<evidence type="ECO:0000256" key="4">
    <source>
        <dbReference type="ARBA" id="ARBA00022825"/>
    </source>
</evidence>
<dbReference type="PANTHER" id="PTHR43806:SF11">
    <property type="entry name" value="CEREVISIN-RELATED"/>
    <property type="match status" value="1"/>
</dbReference>
<dbReference type="SUPFAM" id="SSF52743">
    <property type="entry name" value="Subtilisin-like"/>
    <property type="match status" value="1"/>
</dbReference>
<dbReference type="InterPro" id="IPR000209">
    <property type="entry name" value="Peptidase_S8/S53_dom"/>
</dbReference>
<dbReference type="RefSeq" id="WP_052482704.1">
    <property type="nucleotide sequence ID" value="NZ_CP010086.2"/>
</dbReference>